<feature type="region of interest" description="Disordered" evidence="1">
    <location>
        <begin position="243"/>
        <end position="272"/>
    </location>
</feature>
<dbReference type="AlphaFoldDB" id="A0A9E6Y0B0"/>
<keyword evidence="3" id="KW-1185">Reference proteome</keyword>
<dbReference type="KEGG" id="sbae:DSM104329_04238"/>
<name>A0A9E6Y0B0_9ACTN</name>
<evidence type="ECO:0000313" key="3">
    <source>
        <dbReference type="Proteomes" id="UP001162834"/>
    </source>
</evidence>
<protein>
    <submittedName>
        <fullName evidence="2">Uncharacterized protein</fullName>
    </submittedName>
</protein>
<dbReference type="RefSeq" id="WP_259311859.1">
    <property type="nucleotide sequence ID" value="NZ_CP087164.1"/>
</dbReference>
<evidence type="ECO:0000256" key="1">
    <source>
        <dbReference type="SAM" id="MobiDB-lite"/>
    </source>
</evidence>
<proteinExistence type="predicted"/>
<gene>
    <name evidence="2" type="ORF">DSM104329_04238</name>
</gene>
<dbReference type="EMBL" id="CP087164">
    <property type="protein sequence ID" value="UGS37817.1"/>
    <property type="molecule type" value="Genomic_DNA"/>
</dbReference>
<organism evidence="2 3">
    <name type="scientific">Capillimicrobium parvum</name>
    <dbReference type="NCBI Taxonomy" id="2884022"/>
    <lineage>
        <taxon>Bacteria</taxon>
        <taxon>Bacillati</taxon>
        <taxon>Actinomycetota</taxon>
        <taxon>Thermoleophilia</taxon>
        <taxon>Solirubrobacterales</taxon>
        <taxon>Capillimicrobiaceae</taxon>
        <taxon>Capillimicrobium</taxon>
    </lineage>
</organism>
<accession>A0A9E6Y0B0</accession>
<evidence type="ECO:0000313" key="2">
    <source>
        <dbReference type="EMBL" id="UGS37817.1"/>
    </source>
</evidence>
<reference evidence="2" key="1">
    <citation type="journal article" date="2022" name="Int. J. Syst. Evol. Microbiol.">
        <title>Pseudomonas aegrilactucae sp. nov. and Pseudomonas morbosilactucae sp. nov., pathogens causing bacterial rot of lettuce in Japan.</title>
        <authorList>
            <person name="Sawada H."/>
            <person name="Fujikawa T."/>
            <person name="Satou M."/>
        </authorList>
    </citation>
    <scope>NUCLEOTIDE SEQUENCE</scope>
    <source>
        <strain evidence="2">0166_1</strain>
    </source>
</reference>
<sequence length="272" mass="27739">MRVRHLARAAEDGYSSPLVPGLRATADAQALADEIGSATGRLAELAVAPPGLYAEAGSAPDRDEGIWLALQVTLIGPLDEAGDPFAALREAVVPWAGGAVPAAETIAAGPRSPFSDPAAAARGVAALRAWLERQGSPAAAIDGDAAWTPSRRFARLYERLGTVSGIGRSRYDGLAVLGRLGLADVEADSLHAGDRDDASLAAKRVFGIGDPLLLDRRAGDLADAAGVPVAALDLALANHGRPAGRPRITMGASPGAADEDARERAAEALGVD</sequence>
<dbReference type="Proteomes" id="UP001162834">
    <property type="component" value="Chromosome"/>
</dbReference>